<protein>
    <submittedName>
        <fullName evidence="2">Uncharacterized protein</fullName>
    </submittedName>
</protein>
<name>A0A6C0BAU0_9ZZZZ</name>
<feature type="compositionally biased region" description="Basic residues" evidence="1">
    <location>
        <begin position="152"/>
        <end position="178"/>
    </location>
</feature>
<evidence type="ECO:0000256" key="1">
    <source>
        <dbReference type="SAM" id="MobiDB-lite"/>
    </source>
</evidence>
<accession>A0A6C0BAU0</accession>
<feature type="region of interest" description="Disordered" evidence="1">
    <location>
        <begin position="140"/>
        <end position="178"/>
    </location>
</feature>
<proteinExistence type="predicted"/>
<sequence>MNNSKTLIPAPQSNGFTAGAGSPQQSAMAAGIEKSNLLNKLNQVGKGKKKMRYRGGATDIMQANRIPIAVPTTMYANANGGQGVTNQTIQNAQNAGQLSTNNKFYSNVTLAKQTGGCGCDWKGGKRSGYKREKKAGTHIMGPNTTWGCYSGGKRRKTKRRQTKRRNIKRRTTKRRKYG</sequence>
<feature type="region of interest" description="Disordered" evidence="1">
    <location>
        <begin position="1"/>
        <end position="23"/>
    </location>
</feature>
<organism evidence="2">
    <name type="scientific">viral metagenome</name>
    <dbReference type="NCBI Taxonomy" id="1070528"/>
    <lineage>
        <taxon>unclassified sequences</taxon>
        <taxon>metagenomes</taxon>
        <taxon>organismal metagenomes</taxon>
    </lineage>
</organism>
<reference evidence="2" key="1">
    <citation type="journal article" date="2020" name="Nature">
        <title>Giant virus diversity and host interactions through global metagenomics.</title>
        <authorList>
            <person name="Schulz F."/>
            <person name="Roux S."/>
            <person name="Paez-Espino D."/>
            <person name="Jungbluth S."/>
            <person name="Walsh D.A."/>
            <person name="Denef V.J."/>
            <person name="McMahon K.D."/>
            <person name="Konstantinidis K.T."/>
            <person name="Eloe-Fadrosh E.A."/>
            <person name="Kyrpides N.C."/>
            <person name="Woyke T."/>
        </authorList>
    </citation>
    <scope>NUCLEOTIDE SEQUENCE</scope>
    <source>
        <strain evidence="2">GVMAG-M-3300010158-59</strain>
    </source>
</reference>
<dbReference type="EMBL" id="MN739103">
    <property type="protein sequence ID" value="QHS88914.1"/>
    <property type="molecule type" value="Genomic_DNA"/>
</dbReference>
<evidence type="ECO:0000313" key="2">
    <source>
        <dbReference type="EMBL" id="QHS88914.1"/>
    </source>
</evidence>
<dbReference type="AlphaFoldDB" id="A0A6C0BAU0"/>